<dbReference type="InterPro" id="IPR032675">
    <property type="entry name" value="LRR_dom_sf"/>
</dbReference>
<evidence type="ECO:0000313" key="1">
    <source>
        <dbReference type="EMBL" id="KAG0277959.1"/>
    </source>
</evidence>
<dbReference type="Proteomes" id="UP001194696">
    <property type="component" value="Unassembled WGS sequence"/>
</dbReference>
<name>A0ABQ7JKJ2_9FUNG</name>
<comment type="caution">
    <text evidence="1">The sequence shown here is derived from an EMBL/GenBank/DDBJ whole genome shotgun (WGS) entry which is preliminary data.</text>
</comment>
<evidence type="ECO:0008006" key="3">
    <source>
        <dbReference type="Google" id="ProtNLM"/>
    </source>
</evidence>
<proteinExistence type="predicted"/>
<reference evidence="1 2" key="1">
    <citation type="journal article" date="2020" name="Fungal Divers.">
        <title>Resolving the Mortierellaceae phylogeny through synthesis of multi-gene phylogenetics and phylogenomics.</title>
        <authorList>
            <person name="Vandepol N."/>
            <person name="Liber J."/>
            <person name="Desiro A."/>
            <person name="Na H."/>
            <person name="Kennedy M."/>
            <person name="Barry K."/>
            <person name="Grigoriev I.V."/>
            <person name="Miller A.N."/>
            <person name="O'Donnell K."/>
            <person name="Stajich J.E."/>
            <person name="Bonito G."/>
        </authorList>
    </citation>
    <scope>NUCLEOTIDE SEQUENCE [LARGE SCALE GENOMIC DNA]</scope>
    <source>
        <strain evidence="1 2">AD045</strain>
    </source>
</reference>
<accession>A0ABQ7JKJ2</accession>
<organism evidence="1 2">
    <name type="scientific">Linnemannia gamsii</name>
    <dbReference type="NCBI Taxonomy" id="64522"/>
    <lineage>
        <taxon>Eukaryota</taxon>
        <taxon>Fungi</taxon>
        <taxon>Fungi incertae sedis</taxon>
        <taxon>Mucoromycota</taxon>
        <taxon>Mortierellomycotina</taxon>
        <taxon>Mortierellomycetes</taxon>
        <taxon>Mortierellales</taxon>
        <taxon>Mortierellaceae</taxon>
        <taxon>Linnemannia</taxon>
    </lineage>
</organism>
<dbReference type="Gene3D" id="3.80.10.10">
    <property type="entry name" value="Ribonuclease Inhibitor"/>
    <property type="match status" value="1"/>
</dbReference>
<keyword evidence="2" id="KW-1185">Reference proteome</keyword>
<evidence type="ECO:0000313" key="2">
    <source>
        <dbReference type="Proteomes" id="UP001194696"/>
    </source>
</evidence>
<protein>
    <recommendedName>
        <fullName evidence="3">F-box domain-containing protein</fullName>
    </recommendedName>
</protein>
<gene>
    <name evidence="1" type="ORF">BGZ96_002642</name>
</gene>
<dbReference type="EMBL" id="JAAAIM010001500">
    <property type="protein sequence ID" value="KAG0277959.1"/>
    <property type="molecule type" value="Genomic_DNA"/>
</dbReference>
<sequence length="560" mass="64369">MYRQPQKAHPLEMPTILELIGANLDDDDDLPSLKACSLLSHEWHRHFAPFLWWRVIDNLDKVLIRLYKTKFAPSLPNVDPAAHLEPEFLALINTFVAKIDDPTIPMAIHQARRTVIRTPSIMSFVILGYLCKPIREINFAFHSPPVFSIYDSSVKLMVAPENCRMSDDYWKTEQRIENILTVLENSPSLEVLTFCDDAIYPLDIPHQWRQLSLPMTVPWSLTGSPAATSEEPPRWPKLHNALLERTKVDRHYLEIFLFNTPRLRTLKLRHLEIFNIRGNLMNRNILPDPTTLAQRNRDFCSLEDSTHPYTGLEELSMISLQGISLNQQLEFALGLPDLRWFTFMMHPYQSSDQLYFHHGFGNLTAMALTGDFNHDVLIRAASRLKYLHLAGSSFMDDDLFNAICRLSDTLETVIIHSRGEILRGGTGPHLILRTCRHLLEFKLHLPTFDCNPDQAQASLFKQIASTLPELRNLSFGGGTGSFDFNPHEGLTLLTPLKKLEVLNLRSKSLEANAPLTVEHAKLFVSEWPALQAIEGLYHYDIREFLDYVQENRPEVDFNRF</sequence>
<dbReference type="SUPFAM" id="SSF52047">
    <property type="entry name" value="RNI-like"/>
    <property type="match status" value="1"/>
</dbReference>